<keyword evidence="1" id="KW-0472">Membrane</keyword>
<accession>A0A1I7WH31</accession>
<keyword evidence="1" id="KW-0812">Transmembrane</keyword>
<dbReference type="WBParaSite" id="Hba_04298">
    <property type="protein sequence ID" value="Hba_04298"/>
    <property type="gene ID" value="Hba_04298"/>
</dbReference>
<reference evidence="3" key="1">
    <citation type="submission" date="2016-11" db="UniProtKB">
        <authorList>
            <consortium name="WormBaseParasite"/>
        </authorList>
    </citation>
    <scope>IDENTIFICATION</scope>
</reference>
<proteinExistence type="predicted"/>
<organism evidence="2 3">
    <name type="scientific">Heterorhabditis bacteriophora</name>
    <name type="common">Entomopathogenic nematode worm</name>
    <dbReference type="NCBI Taxonomy" id="37862"/>
    <lineage>
        <taxon>Eukaryota</taxon>
        <taxon>Metazoa</taxon>
        <taxon>Ecdysozoa</taxon>
        <taxon>Nematoda</taxon>
        <taxon>Chromadorea</taxon>
        <taxon>Rhabditida</taxon>
        <taxon>Rhabditina</taxon>
        <taxon>Rhabditomorpha</taxon>
        <taxon>Strongyloidea</taxon>
        <taxon>Heterorhabditidae</taxon>
        <taxon>Heterorhabditis</taxon>
    </lineage>
</organism>
<sequence length="61" mass="7172">MLCIFNIIINKKYSCSSFDHQCLRISSKNRMKMNMESRMLVYICATCTADYFFICRSINLG</sequence>
<keyword evidence="2" id="KW-1185">Reference proteome</keyword>
<evidence type="ECO:0000313" key="2">
    <source>
        <dbReference type="Proteomes" id="UP000095283"/>
    </source>
</evidence>
<keyword evidence="1" id="KW-1133">Transmembrane helix</keyword>
<dbReference type="AlphaFoldDB" id="A0A1I7WH31"/>
<feature type="transmembrane region" description="Helical" evidence="1">
    <location>
        <begin position="39"/>
        <end position="59"/>
    </location>
</feature>
<evidence type="ECO:0000256" key="1">
    <source>
        <dbReference type="SAM" id="Phobius"/>
    </source>
</evidence>
<dbReference type="Proteomes" id="UP000095283">
    <property type="component" value="Unplaced"/>
</dbReference>
<protein>
    <submittedName>
        <fullName evidence="3">Uncharacterized protein</fullName>
    </submittedName>
</protein>
<evidence type="ECO:0000313" key="3">
    <source>
        <dbReference type="WBParaSite" id="Hba_04298"/>
    </source>
</evidence>
<name>A0A1I7WH31_HETBA</name>